<sequence>RAVKEINQEIMKLRCAYA</sequence>
<dbReference type="AlphaFoldDB" id="A0A227J1J0"/>
<protein>
    <submittedName>
        <fullName evidence="1">Uncharacterized protein</fullName>
    </submittedName>
</protein>
<dbReference type="EMBL" id="NIXT01004524">
    <property type="protein sequence ID" value="OXE28284.1"/>
    <property type="molecule type" value="Genomic_DNA"/>
</dbReference>
<gene>
    <name evidence="1" type="ORF">CA163_34720</name>
</gene>
<proteinExistence type="predicted"/>
<organism evidence="1 2">
    <name type="scientific">Vibrio parahaemolyticus</name>
    <dbReference type="NCBI Taxonomy" id="670"/>
    <lineage>
        <taxon>Bacteria</taxon>
        <taxon>Pseudomonadati</taxon>
        <taxon>Pseudomonadota</taxon>
        <taxon>Gammaproteobacteria</taxon>
        <taxon>Vibrionales</taxon>
        <taxon>Vibrionaceae</taxon>
        <taxon>Vibrio</taxon>
    </lineage>
</organism>
<comment type="caution">
    <text evidence="1">The sequence shown here is derived from an EMBL/GenBank/DDBJ whole genome shotgun (WGS) entry which is preliminary data.</text>
</comment>
<evidence type="ECO:0000313" key="2">
    <source>
        <dbReference type="Proteomes" id="UP000214596"/>
    </source>
</evidence>
<feature type="non-terminal residue" evidence="1">
    <location>
        <position position="1"/>
    </location>
</feature>
<evidence type="ECO:0000313" key="1">
    <source>
        <dbReference type="EMBL" id="OXE28284.1"/>
    </source>
</evidence>
<reference evidence="1 2" key="1">
    <citation type="journal article" date="2017" name="Appl. Environ. Microbiol.">
        <title>Parallel evolution of two clades of a major Atlantic endemic Vibrio parahaemolyticus pathogen lineage by independent acquisition of related pathogenicity islands.</title>
        <authorList>
            <person name="Xu F."/>
            <person name="Gonzalez-Escalona N."/>
            <person name="Drees K.P."/>
            <person name="Sebra R.P."/>
            <person name="Cooper V.S."/>
            <person name="Jones S.H."/>
            <person name="Whistler C.A."/>
        </authorList>
    </citation>
    <scope>NUCLEOTIDE SEQUENCE [LARGE SCALE GENOMIC DNA]</scope>
    <source>
        <strain evidence="1 2">MAVP-3</strain>
    </source>
</reference>
<dbReference type="Proteomes" id="UP000214596">
    <property type="component" value="Unassembled WGS sequence"/>
</dbReference>
<accession>A0A227J1J0</accession>
<name>A0A227J1J0_VIBPH</name>